<name>A0A2N5S9R6_9BASI</name>
<organism evidence="1 4">
    <name type="scientific">Puccinia coronata f. sp. avenae</name>
    <dbReference type="NCBI Taxonomy" id="200324"/>
    <lineage>
        <taxon>Eukaryota</taxon>
        <taxon>Fungi</taxon>
        <taxon>Dikarya</taxon>
        <taxon>Basidiomycota</taxon>
        <taxon>Pucciniomycotina</taxon>
        <taxon>Pucciniomycetes</taxon>
        <taxon>Pucciniales</taxon>
        <taxon>Pucciniaceae</taxon>
        <taxon>Puccinia</taxon>
    </lineage>
</organism>
<dbReference type="Proteomes" id="UP000235388">
    <property type="component" value="Unassembled WGS sequence"/>
</dbReference>
<evidence type="ECO:0000313" key="3">
    <source>
        <dbReference type="EMBL" id="PLW43556.1"/>
    </source>
</evidence>
<sequence length="162" mass="18270">MTVPTRIWLSFKGDLTTIKTNQLEFVEELLTEVQNGYGFHVAPSDITLHTTKHAEALITSPDLPLAEIAVQLSRCAVPRTPLVVKRKLHFNLPEATLVGEGDKQYLKLKESYVLGNEELGRYIVRPIYKELCGRLGRGDVRKWVVTGTPGIGKPIFSAWYYM</sequence>
<dbReference type="EMBL" id="PGCJ01000705">
    <property type="protein sequence ID" value="PLW23916.1"/>
    <property type="molecule type" value="Genomic_DNA"/>
</dbReference>
<dbReference type="STRING" id="200324.A0A2N5S9R6"/>
<gene>
    <name evidence="3" type="ORF">PCANC_13264</name>
    <name evidence="1" type="ORF">PCANC_21894</name>
    <name evidence="2" type="ORF">PCANC_27878</name>
</gene>
<reference evidence="1 4" key="1">
    <citation type="submission" date="2017-11" db="EMBL/GenBank/DDBJ databases">
        <title>De novo assembly and phasing of dikaryotic genomes from two isolates of Puccinia coronata f. sp. avenae, the causal agent of oat crown rust.</title>
        <authorList>
            <person name="Miller M.E."/>
            <person name="Zhang Y."/>
            <person name="Omidvar V."/>
            <person name="Sperschneider J."/>
            <person name="Schwessinger B."/>
            <person name="Raley C."/>
            <person name="Palmer J.M."/>
            <person name="Garnica D."/>
            <person name="Upadhyaya N."/>
            <person name="Rathjen J."/>
            <person name="Taylor J.M."/>
            <person name="Park R.F."/>
            <person name="Dodds P.N."/>
            <person name="Hirsch C.D."/>
            <person name="Kianian S.F."/>
            <person name="Figueroa M."/>
        </authorList>
    </citation>
    <scope>NUCLEOTIDE SEQUENCE [LARGE SCALE GENOMIC DNA]</scope>
    <source>
        <strain evidence="1">12NC29</strain>
    </source>
</reference>
<evidence type="ECO:0000313" key="2">
    <source>
        <dbReference type="EMBL" id="PLW23916.1"/>
    </source>
</evidence>
<keyword evidence="4" id="KW-1185">Reference proteome</keyword>
<dbReference type="EMBL" id="PGCJ01001080">
    <property type="protein sequence ID" value="PLW09976.1"/>
    <property type="molecule type" value="Genomic_DNA"/>
</dbReference>
<dbReference type="AlphaFoldDB" id="A0A2N5S9R6"/>
<proteinExistence type="predicted"/>
<accession>A0A2N5S9R6</accession>
<comment type="caution">
    <text evidence="1">The sequence shown here is derived from an EMBL/GenBank/DDBJ whole genome shotgun (WGS) entry which is preliminary data.</text>
</comment>
<evidence type="ECO:0000313" key="4">
    <source>
        <dbReference type="Proteomes" id="UP000235388"/>
    </source>
</evidence>
<dbReference type="OrthoDB" id="2495627at2759"/>
<dbReference type="EMBL" id="PGCJ01000146">
    <property type="protein sequence ID" value="PLW43556.1"/>
    <property type="molecule type" value="Genomic_DNA"/>
</dbReference>
<evidence type="ECO:0000313" key="1">
    <source>
        <dbReference type="EMBL" id="PLW09976.1"/>
    </source>
</evidence>
<protein>
    <submittedName>
        <fullName evidence="1">Uncharacterized protein</fullName>
    </submittedName>
</protein>